<gene>
    <name evidence="2" type="ORF">ACCI49_00115</name>
</gene>
<dbReference type="Pfam" id="PF17762">
    <property type="entry name" value="HTH_ParB"/>
    <property type="match status" value="1"/>
</dbReference>
<feature type="domain" description="ParB/Spo0J HTH" evidence="1">
    <location>
        <begin position="90"/>
        <end position="183"/>
    </location>
</feature>
<dbReference type="Gene3D" id="1.10.10.2830">
    <property type="match status" value="1"/>
</dbReference>
<organism evidence="2 3">
    <name type="scientific">Microbulbifer epialgicus</name>
    <dbReference type="NCBI Taxonomy" id="393907"/>
    <lineage>
        <taxon>Bacteria</taxon>
        <taxon>Pseudomonadati</taxon>
        <taxon>Pseudomonadota</taxon>
        <taxon>Gammaproteobacteria</taxon>
        <taxon>Cellvibrionales</taxon>
        <taxon>Microbulbiferaceae</taxon>
        <taxon>Microbulbifer</taxon>
    </lineage>
</organism>
<reference evidence="2 3" key="1">
    <citation type="submission" date="2024-08" db="EMBL/GenBank/DDBJ databases">
        <authorList>
            <person name="Ishaq N."/>
        </authorList>
    </citation>
    <scope>NUCLEOTIDE SEQUENCE [LARGE SCALE GENOMIC DNA]</scope>
    <source>
        <strain evidence="2 3">DSM 18651</strain>
    </source>
</reference>
<name>A0ABV4NUY2_9GAMM</name>
<evidence type="ECO:0000259" key="1">
    <source>
        <dbReference type="Pfam" id="PF17762"/>
    </source>
</evidence>
<dbReference type="RefSeq" id="WP_371836926.1">
    <property type="nucleotide sequence ID" value="NZ_JBGMEK010000001.1"/>
</dbReference>
<dbReference type="SUPFAM" id="SSF109709">
    <property type="entry name" value="KorB DNA-binding domain-like"/>
    <property type="match status" value="1"/>
</dbReference>
<proteinExistence type="predicted"/>
<dbReference type="EMBL" id="JBGMEK010000001">
    <property type="protein sequence ID" value="MFA0809305.1"/>
    <property type="molecule type" value="Genomic_DNA"/>
</dbReference>
<evidence type="ECO:0000313" key="2">
    <source>
        <dbReference type="EMBL" id="MFA0809305.1"/>
    </source>
</evidence>
<dbReference type="InterPro" id="IPR050336">
    <property type="entry name" value="Chromosome_partition/occlusion"/>
</dbReference>
<dbReference type="PANTHER" id="PTHR33375:SF1">
    <property type="entry name" value="CHROMOSOME-PARTITIONING PROTEIN PARB-RELATED"/>
    <property type="match status" value="1"/>
</dbReference>
<protein>
    <submittedName>
        <fullName evidence="2">ParB/RepB/Spo0J family partition protein</fullName>
    </submittedName>
</protein>
<comment type="caution">
    <text evidence="2">The sequence shown here is derived from an EMBL/GenBank/DDBJ whole genome shotgun (WGS) entry which is preliminary data.</text>
</comment>
<keyword evidence="3" id="KW-1185">Reference proteome</keyword>
<dbReference type="Proteomes" id="UP001569428">
    <property type="component" value="Unassembled WGS sequence"/>
</dbReference>
<dbReference type="PANTHER" id="PTHR33375">
    <property type="entry name" value="CHROMOSOME-PARTITIONING PROTEIN PARB-RELATED"/>
    <property type="match status" value="1"/>
</dbReference>
<dbReference type="InterPro" id="IPR041468">
    <property type="entry name" value="HTH_ParB/Spo0J"/>
</dbReference>
<accession>A0ABV4NUY2</accession>
<evidence type="ECO:0000313" key="3">
    <source>
        <dbReference type="Proteomes" id="UP001569428"/>
    </source>
</evidence>
<sequence>MVRPAPYLSKVQVDSLTYDRLLELTKELMAPAGEIIARPYRDHYEVIFGVEYLRAYQEILPRGQALLTIYSYSDQEAVKFAIDRATTHFNLTPIQIAETYKDVLKHFGWRNAELARALNLQRSTISNRLKLTELVDQVRQYLQTGQLLHEHGKMLCRLPPKEQIRYAKLAVQHNWDTRDLYKRIHPDWKPKGGVGVGEAQIDKGADHLRLETMMGDILGSPFAIDVDKRKGYKGKVGVKFFSLAELSGLIEKIGASTSDENRWKGSIQLTIDGHDHLNHILSDLSPKKDFD</sequence>